<proteinExistence type="predicted"/>
<dbReference type="Pfam" id="PF01261">
    <property type="entry name" value="AP_endonuc_2"/>
    <property type="match status" value="1"/>
</dbReference>
<keyword evidence="3" id="KW-0614">Plasmid</keyword>
<dbReference type="InterPro" id="IPR013022">
    <property type="entry name" value="Xyl_isomerase-like_TIM-brl"/>
</dbReference>
<sequence length="322" mass="35665">MDRRQFISRTAAAGVTGAGLASLAACSSTELKTALENENNQHQAAGILSLAQRQQGLASFACNIEQWFRGEIPFLDRMAAAKSIGFSAVEIWNPFDKDRGRTPEIIAQRAADVGVKITSYSPHPPNFADPKNEKPFLEWLDLTISAGKTLNIPNFNLTGHKLIKGLTVEQMIENYTRVLKRVAPRLEAENMIATIEPYNPFNHKGHFMYGHEPALSICREVNSPSVKINWDFFHMQRTNGNLITHLENGFDQVAYIQLADSPDRNQPGTGEVAYGKVLTRLRELGYPGYIGAEFFPQNKNAVQAASDLAQLALNIELKAPSI</sequence>
<protein>
    <submittedName>
        <fullName evidence="3">TIM barrel protein</fullName>
    </submittedName>
</protein>
<evidence type="ECO:0000313" key="4">
    <source>
        <dbReference type="Proteomes" id="UP001163726"/>
    </source>
</evidence>
<dbReference type="InterPro" id="IPR036237">
    <property type="entry name" value="Xyl_isomerase-like_sf"/>
</dbReference>
<reference evidence="3" key="1">
    <citation type="submission" date="2022-10" db="EMBL/GenBank/DDBJ databases">
        <title>Catenovulum adriacola sp. nov. isolated in the Harbour of Susak.</title>
        <authorList>
            <person name="Schoch T."/>
            <person name="Reich S.J."/>
            <person name="Stoeferle S."/>
            <person name="Flaiz M."/>
            <person name="Kazda M."/>
            <person name="Riedel C.U."/>
            <person name="Duerre P."/>
        </authorList>
    </citation>
    <scope>NUCLEOTIDE SEQUENCE</scope>
    <source>
        <strain evidence="3">TS8</strain>
        <plasmid evidence="3">pCadTS8_1</plasmid>
    </source>
</reference>
<organism evidence="3 4">
    <name type="scientific">Catenovulum adriaticum</name>
    <dbReference type="NCBI Taxonomy" id="2984846"/>
    <lineage>
        <taxon>Bacteria</taxon>
        <taxon>Pseudomonadati</taxon>
        <taxon>Pseudomonadota</taxon>
        <taxon>Gammaproteobacteria</taxon>
        <taxon>Alteromonadales</taxon>
        <taxon>Alteromonadaceae</taxon>
        <taxon>Catenovulum</taxon>
    </lineage>
</organism>
<dbReference type="Proteomes" id="UP001163726">
    <property type="component" value="Plasmid pCadTS8_1"/>
</dbReference>
<geneLocation type="plasmid" evidence="3 4">
    <name>pCadTS8_1</name>
</geneLocation>
<dbReference type="PANTHER" id="PTHR43489">
    <property type="entry name" value="ISOMERASE"/>
    <property type="match status" value="1"/>
</dbReference>
<dbReference type="PROSITE" id="PS51257">
    <property type="entry name" value="PROKAR_LIPOPROTEIN"/>
    <property type="match status" value="1"/>
</dbReference>
<name>A0ABY7AT81_9ALTE</name>
<evidence type="ECO:0000256" key="1">
    <source>
        <dbReference type="ARBA" id="ARBA00023235"/>
    </source>
</evidence>
<gene>
    <name evidence="3" type="ORF">OLW01_14220</name>
</gene>
<dbReference type="EMBL" id="CP109966">
    <property type="protein sequence ID" value="WAJ71881.1"/>
    <property type="molecule type" value="Genomic_DNA"/>
</dbReference>
<keyword evidence="1" id="KW-0413">Isomerase</keyword>
<accession>A0ABY7AT81</accession>
<evidence type="ECO:0000259" key="2">
    <source>
        <dbReference type="Pfam" id="PF01261"/>
    </source>
</evidence>
<dbReference type="Gene3D" id="3.20.20.150">
    <property type="entry name" value="Divalent-metal-dependent TIM barrel enzymes"/>
    <property type="match status" value="1"/>
</dbReference>
<feature type="domain" description="Xylose isomerase-like TIM barrel" evidence="2">
    <location>
        <begin position="79"/>
        <end position="305"/>
    </location>
</feature>
<dbReference type="SUPFAM" id="SSF51658">
    <property type="entry name" value="Xylose isomerase-like"/>
    <property type="match status" value="1"/>
</dbReference>
<keyword evidence="4" id="KW-1185">Reference proteome</keyword>
<dbReference type="RefSeq" id="WP_268076602.1">
    <property type="nucleotide sequence ID" value="NZ_CP109966.1"/>
</dbReference>
<evidence type="ECO:0000313" key="3">
    <source>
        <dbReference type="EMBL" id="WAJ71881.1"/>
    </source>
</evidence>
<dbReference type="InterPro" id="IPR050417">
    <property type="entry name" value="Sugar_Epim/Isomerase"/>
</dbReference>